<accession>A0A5B0RU53</accession>
<reference evidence="2 3" key="1">
    <citation type="submission" date="2019-05" db="EMBL/GenBank/DDBJ databases">
        <title>Emergence of the Ug99 lineage of the wheat stem rust pathogen through somatic hybridization.</title>
        <authorList>
            <person name="Li F."/>
            <person name="Upadhyaya N.M."/>
            <person name="Sperschneider J."/>
            <person name="Matny O."/>
            <person name="Nguyen-Phuc H."/>
            <person name="Mago R."/>
            <person name="Raley C."/>
            <person name="Miller M.E."/>
            <person name="Silverstein K.A.T."/>
            <person name="Henningsen E."/>
            <person name="Hirsch C.D."/>
            <person name="Visser B."/>
            <person name="Pretorius Z.A."/>
            <person name="Steffenson B.J."/>
            <person name="Schwessinger B."/>
            <person name="Dodds P.N."/>
            <person name="Figueroa M."/>
        </authorList>
    </citation>
    <scope>NUCLEOTIDE SEQUENCE [LARGE SCALE GENOMIC DNA]</scope>
    <source>
        <strain evidence="2 3">Ug99</strain>
    </source>
</reference>
<feature type="region of interest" description="Disordered" evidence="1">
    <location>
        <begin position="155"/>
        <end position="174"/>
    </location>
</feature>
<keyword evidence="2" id="KW-0378">Hydrolase</keyword>
<dbReference type="Proteomes" id="UP000325313">
    <property type="component" value="Unassembled WGS sequence"/>
</dbReference>
<gene>
    <name evidence="2" type="primary">SGS1_22</name>
    <name evidence="2" type="ORF">PGTUg99_003008</name>
</gene>
<keyword evidence="2" id="KW-0067">ATP-binding</keyword>
<keyword evidence="2" id="KW-0347">Helicase</keyword>
<dbReference type="GO" id="GO:0004386">
    <property type="term" value="F:helicase activity"/>
    <property type="evidence" value="ECO:0007669"/>
    <property type="project" value="UniProtKB-KW"/>
</dbReference>
<evidence type="ECO:0000256" key="1">
    <source>
        <dbReference type="SAM" id="MobiDB-lite"/>
    </source>
</evidence>
<comment type="caution">
    <text evidence="2">The sequence shown here is derived from an EMBL/GenBank/DDBJ whole genome shotgun (WGS) entry which is preliminary data.</text>
</comment>
<dbReference type="AlphaFoldDB" id="A0A5B0RU53"/>
<keyword evidence="2" id="KW-0547">Nucleotide-binding</keyword>
<sequence length="218" mass="24934">MANLPFASVHNFDGVWSNHFQTSKVADPKSKLPVKRTTFRKRKVPEAERGLIEAFQVEIAKDFPDFYYSRFPTSATIQADDLFGKTEAEAIGSYMHQIQSTEDLRIVIGGEFVDGQLAWIMERITLYNNQLTQGTRLTNPSNAKKPRLQGVQVNNQEQPPIQETTSTTKKLTKKQEEAILRRRVSLEKAAARKLEKEQKEKRRLQIATILVEGRAEYP</sequence>
<name>A0A5B0RU53_PUCGR</name>
<evidence type="ECO:0000313" key="3">
    <source>
        <dbReference type="Proteomes" id="UP000325313"/>
    </source>
</evidence>
<evidence type="ECO:0000313" key="2">
    <source>
        <dbReference type="EMBL" id="KAA1128575.1"/>
    </source>
</evidence>
<protein>
    <submittedName>
        <fullName evidence="2">ATP-dependent DNA helicase sgs1</fullName>
    </submittedName>
</protein>
<dbReference type="EMBL" id="VDEP01000140">
    <property type="protein sequence ID" value="KAA1128575.1"/>
    <property type="molecule type" value="Genomic_DNA"/>
</dbReference>
<proteinExistence type="predicted"/>
<organism evidence="2 3">
    <name type="scientific">Puccinia graminis f. sp. tritici</name>
    <dbReference type="NCBI Taxonomy" id="56615"/>
    <lineage>
        <taxon>Eukaryota</taxon>
        <taxon>Fungi</taxon>
        <taxon>Dikarya</taxon>
        <taxon>Basidiomycota</taxon>
        <taxon>Pucciniomycotina</taxon>
        <taxon>Pucciniomycetes</taxon>
        <taxon>Pucciniales</taxon>
        <taxon>Pucciniaceae</taxon>
        <taxon>Puccinia</taxon>
    </lineage>
</organism>